<evidence type="ECO:0008006" key="3">
    <source>
        <dbReference type="Google" id="ProtNLM"/>
    </source>
</evidence>
<dbReference type="RefSeq" id="WP_254418916.1">
    <property type="nucleotide sequence ID" value="NZ_CP099837.1"/>
</dbReference>
<dbReference type="Proteomes" id="UP001055940">
    <property type="component" value="Chromosome"/>
</dbReference>
<reference evidence="1" key="1">
    <citation type="submission" date="2022-06" db="EMBL/GenBank/DDBJ databases">
        <authorList>
            <person name="Ping M."/>
        </authorList>
    </citation>
    <scope>NUCLEOTIDE SEQUENCE</scope>
    <source>
        <strain evidence="1">JCM11759T</strain>
    </source>
</reference>
<proteinExistence type="predicted"/>
<sequence>MGVKHKVVVKGLRELERKLEKMPRELESEAEAATKEEAEEVYEAMRSNVVRNSSMLHGAIGRRQLSPLSIHVGVLGAKRAWWGALVEFGTSTRPATPFAEPAAREAEQRYAERMAQFLNKKLPPT</sequence>
<dbReference type="EMBL" id="CP099837">
    <property type="protein sequence ID" value="USY19724.1"/>
    <property type="molecule type" value="Genomic_DNA"/>
</dbReference>
<dbReference type="NCBIfam" id="TIGR01725">
    <property type="entry name" value="phge_HK97_gp10"/>
    <property type="match status" value="1"/>
</dbReference>
<evidence type="ECO:0000313" key="2">
    <source>
        <dbReference type="Proteomes" id="UP001055940"/>
    </source>
</evidence>
<keyword evidence="2" id="KW-1185">Reference proteome</keyword>
<organism evidence="1 2">
    <name type="scientific">Nocardiopsis exhalans</name>
    <dbReference type="NCBI Taxonomy" id="163604"/>
    <lineage>
        <taxon>Bacteria</taxon>
        <taxon>Bacillati</taxon>
        <taxon>Actinomycetota</taxon>
        <taxon>Actinomycetes</taxon>
        <taxon>Streptosporangiales</taxon>
        <taxon>Nocardiopsidaceae</taxon>
        <taxon>Nocardiopsis</taxon>
    </lineage>
</organism>
<protein>
    <recommendedName>
        <fullName evidence="3">HK97 gp10 family phage protein</fullName>
    </recommendedName>
</protein>
<evidence type="ECO:0000313" key="1">
    <source>
        <dbReference type="EMBL" id="USY19724.1"/>
    </source>
</evidence>
<name>A0ABY5D5W6_9ACTN</name>
<dbReference type="InterPro" id="IPR010064">
    <property type="entry name" value="HK97-gp10_tail"/>
</dbReference>
<accession>A0ABY5D5W6</accession>
<dbReference type="Pfam" id="PF04883">
    <property type="entry name" value="HK97-gp10_like"/>
    <property type="match status" value="1"/>
</dbReference>
<gene>
    <name evidence="1" type="ORF">NE857_31595</name>
</gene>